<keyword evidence="2" id="KW-1185">Reference proteome</keyword>
<protein>
    <recommendedName>
        <fullName evidence="3">Gag-like protein</fullName>
    </recommendedName>
</protein>
<name>A0AAW0ADQ0_9AGAR</name>
<sequence>LSEEEISEKAATIFREQNPDKFTSTFCFHGARKLGDGRVVLKACTEADAGKIRELGPDWVSTLADGMQVSKPSHQIIVHGVPANFAPGLPATTSLLHHWNKLFITLPTDITHARWLHGLSDRHIPKSASSLVITLSREDAAVSLVDHGTSVLGKLCRTDHFIQSPPQCYHCQGWNHISSVCPQRNEPSRLACARCAGNHNTKSCSCPHSPQCSDLRSCPHIAVKCANCQGPHKSFDNSCTVKQQCLAAHRALHSDPCVPVRAGGRAL</sequence>
<accession>A0AAW0ADQ0</accession>
<evidence type="ECO:0000313" key="2">
    <source>
        <dbReference type="Proteomes" id="UP001362999"/>
    </source>
</evidence>
<dbReference type="EMBL" id="JAWWNJ010000075">
    <property type="protein sequence ID" value="KAK7006561.1"/>
    <property type="molecule type" value="Genomic_DNA"/>
</dbReference>
<gene>
    <name evidence="1" type="ORF">R3P38DRAFT_2371248</name>
</gene>
<evidence type="ECO:0008006" key="3">
    <source>
        <dbReference type="Google" id="ProtNLM"/>
    </source>
</evidence>
<comment type="caution">
    <text evidence="1">The sequence shown here is derived from an EMBL/GenBank/DDBJ whole genome shotgun (WGS) entry which is preliminary data.</text>
</comment>
<dbReference type="AlphaFoldDB" id="A0AAW0ADQ0"/>
<feature type="non-terminal residue" evidence="1">
    <location>
        <position position="1"/>
    </location>
</feature>
<feature type="non-terminal residue" evidence="1">
    <location>
        <position position="267"/>
    </location>
</feature>
<reference evidence="1 2" key="1">
    <citation type="journal article" date="2024" name="J Genomics">
        <title>Draft genome sequencing and assembly of Favolaschia claudopus CIRM-BRFM 2984 isolated from oak limbs.</title>
        <authorList>
            <person name="Navarro D."/>
            <person name="Drula E."/>
            <person name="Chaduli D."/>
            <person name="Cazenave R."/>
            <person name="Ahrendt S."/>
            <person name="Wang J."/>
            <person name="Lipzen A."/>
            <person name="Daum C."/>
            <person name="Barry K."/>
            <person name="Grigoriev I.V."/>
            <person name="Favel A."/>
            <person name="Rosso M.N."/>
            <person name="Martin F."/>
        </authorList>
    </citation>
    <scope>NUCLEOTIDE SEQUENCE [LARGE SCALE GENOMIC DNA]</scope>
    <source>
        <strain evidence="1 2">CIRM-BRFM 2984</strain>
    </source>
</reference>
<dbReference type="Proteomes" id="UP001362999">
    <property type="component" value="Unassembled WGS sequence"/>
</dbReference>
<organism evidence="1 2">
    <name type="scientific">Favolaschia claudopus</name>
    <dbReference type="NCBI Taxonomy" id="2862362"/>
    <lineage>
        <taxon>Eukaryota</taxon>
        <taxon>Fungi</taxon>
        <taxon>Dikarya</taxon>
        <taxon>Basidiomycota</taxon>
        <taxon>Agaricomycotina</taxon>
        <taxon>Agaricomycetes</taxon>
        <taxon>Agaricomycetidae</taxon>
        <taxon>Agaricales</taxon>
        <taxon>Marasmiineae</taxon>
        <taxon>Mycenaceae</taxon>
        <taxon>Favolaschia</taxon>
    </lineage>
</organism>
<proteinExistence type="predicted"/>
<evidence type="ECO:0000313" key="1">
    <source>
        <dbReference type="EMBL" id="KAK7006561.1"/>
    </source>
</evidence>